<reference evidence="1" key="1">
    <citation type="submission" date="2022-10" db="EMBL/GenBank/DDBJ databases">
        <title>Complete Genome of Trichothecium roseum strain YXFP-22015, a Plant Pathogen Isolated from Citrus.</title>
        <authorList>
            <person name="Wang Y."/>
            <person name="Zhu L."/>
        </authorList>
    </citation>
    <scope>NUCLEOTIDE SEQUENCE</scope>
    <source>
        <strain evidence="1">YXFP-22015</strain>
    </source>
</reference>
<proteinExistence type="predicted"/>
<dbReference type="Proteomes" id="UP001163324">
    <property type="component" value="Chromosome 6"/>
</dbReference>
<evidence type="ECO:0000313" key="1">
    <source>
        <dbReference type="EMBL" id="KAI9898469.1"/>
    </source>
</evidence>
<dbReference type="EMBL" id="CM047945">
    <property type="protein sequence ID" value="KAI9898469.1"/>
    <property type="molecule type" value="Genomic_DNA"/>
</dbReference>
<accession>A0ACC0UWM0</accession>
<evidence type="ECO:0000313" key="2">
    <source>
        <dbReference type="Proteomes" id="UP001163324"/>
    </source>
</evidence>
<name>A0ACC0UWM0_9HYPO</name>
<keyword evidence="2" id="KW-1185">Reference proteome</keyword>
<gene>
    <name evidence="1" type="ORF">N3K66_006829</name>
</gene>
<protein>
    <submittedName>
        <fullName evidence="1">Uncharacterized protein</fullName>
    </submittedName>
</protein>
<organism evidence="1 2">
    <name type="scientific">Trichothecium roseum</name>
    <dbReference type="NCBI Taxonomy" id="47278"/>
    <lineage>
        <taxon>Eukaryota</taxon>
        <taxon>Fungi</taxon>
        <taxon>Dikarya</taxon>
        <taxon>Ascomycota</taxon>
        <taxon>Pezizomycotina</taxon>
        <taxon>Sordariomycetes</taxon>
        <taxon>Hypocreomycetidae</taxon>
        <taxon>Hypocreales</taxon>
        <taxon>Hypocreales incertae sedis</taxon>
        <taxon>Trichothecium</taxon>
    </lineage>
</organism>
<comment type="caution">
    <text evidence="1">The sequence shown here is derived from an EMBL/GenBank/DDBJ whole genome shotgun (WGS) entry which is preliminary data.</text>
</comment>
<sequence length="157" mass="17866">MAREVMFSVCYADQSPPKVIQDLHTFTPAVLHDYCRHRVQFADYPAIVKEKGKSVRGVYVTGLTEANMVKLDFFEGSEYARVQAKVKLLEKGPDGNEREAEGEGQDVIVYEFISPENLEHGEWDFEHFRKQRMNMWTVGDWADGQDPSDTAAVAYGV</sequence>